<gene>
    <name evidence="2" type="ORF">FDY95_21140</name>
</gene>
<accession>A0A5R8WJF3</accession>
<comment type="similarity">
    <text evidence="1">Belongs to the TolB family.</text>
</comment>
<keyword evidence="3" id="KW-1185">Reference proteome</keyword>
<evidence type="ECO:0000256" key="1">
    <source>
        <dbReference type="ARBA" id="ARBA00009820"/>
    </source>
</evidence>
<dbReference type="EMBL" id="VAJM01000014">
    <property type="protein sequence ID" value="TLM89077.1"/>
    <property type="molecule type" value="Genomic_DNA"/>
</dbReference>
<dbReference type="InterPro" id="IPR011659">
    <property type="entry name" value="WD40"/>
</dbReference>
<reference evidence="2 3" key="1">
    <citation type="submission" date="2019-05" db="EMBL/GenBank/DDBJ databases">
        <title>Hymenobacter edaphi sp. nov., isolated from abandoned arsenic-contaminated farmland soil.</title>
        <authorList>
            <person name="Nie L."/>
        </authorList>
    </citation>
    <scope>NUCLEOTIDE SEQUENCE [LARGE SCALE GENOMIC DNA]</scope>
    <source>
        <strain evidence="2 3">1-3-3-8</strain>
    </source>
</reference>
<dbReference type="InterPro" id="IPR011042">
    <property type="entry name" value="6-blade_b-propeller_TolB-like"/>
</dbReference>
<proteinExistence type="inferred from homology"/>
<dbReference type="SUPFAM" id="SSF82171">
    <property type="entry name" value="DPP6 N-terminal domain-like"/>
    <property type="match status" value="1"/>
</dbReference>
<protein>
    <recommendedName>
        <fullName evidence="4">Dipeptidylpeptidase IV N-terminal domain-containing protein</fullName>
    </recommendedName>
</protein>
<dbReference type="PANTHER" id="PTHR36842:SF1">
    <property type="entry name" value="PROTEIN TOLB"/>
    <property type="match status" value="1"/>
</dbReference>
<dbReference type="Proteomes" id="UP000305517">
    <property type="component" value="Unassembled WGS sequence"/>
</dbReference>
<evidence type="ECO:0000313" key="3">
    <source>
        <dbReference type="Proteomes" id="UP000305517"/>
    </source>
</evidence>
<dbReference type="AlphaFoldDB" id="A0A5R8WJF3"/>
<sequence length="249" mass="27752">MRDLGTGQERRLLTDVLRSSSNTPDWSRTGWVLTTRPDGQLYKIKSTGDSLSRLTSRYVNTSPTWSPDGQLIAYQRVADNPALSGVVICRADGTVVRLIPDAQVRAVGPMAWSLDGRRLALVSRLNLPVDQPALSTYDLDRSILTQLTPLSQYSYQAAMHWLPNGREIVWSDGRGVLIIDEATQQTRLVRALCPGGSRFFNFVCPTPDGQRLLMTRFDALASATTTEVFRTATWETTDLEGQHVRKVPF</sequence>
<evidence type="ECO:0000313" key="2">
    <source>
        <dbReference type="EMBL" id="TLM89077.1"/>
    </source>
</evidence>
<organism evidence="2 3">
    <name type="scientific">Hymenobacter jeollabukensis</name>
    <dbReference type="NCBI Taxonomy" id="2025313"/>
    <lineage>
        <taxon>Bacteria</taxon>
        <taxon>Pseudomonadati</taxon>
        <taxon>Bacteroidota</taxon>
        <taxon>Cytophagia</taxon>
        <taxon>Cytophagales</taxon>
        <taxon>Hymenobacteraceae</taxon>
        <taxon>Hymenobacter</taxon>
    </lineage>
</organism>
<dbReference type="PANTHER" id="PTHR36842">
    <property type="entry name" value="PROTEIN TOLB HOMOLOG"/>
    <property type="match status" value="1"/>
</dbReference>
<dbReference type="Gene3D" id="2.120.10.30">
    <property type="entry name" value="TolB, C-terminal domain"/>
    <property type="match status" value="2"/>
</dbReference>
<dbReference type="Pfam" id="PF07676">
    <property type="entry name" value="PD40"/>
    <property type="match status" value="1"/>
</dbReference>
<evidence type="ECO:0008006" key="4">
    <source>
        <dbReference type="Google" id="ProtNLM"/>
    </source>
</evidence>
<dbReference type="OrthoDB" id="9815657at2"/>
<comment type="caution">
    <text evidence="2">The sequence shown here is derived from an EMBL/GenBank/DDBJ whole genome shotgun (WGS) entry which is preliminary data.</text>
</comment>
<name>A0A5R8WJF3_9BACT</name>